<dbReference type="Pfam" id="PF00772">
    <property type="entry name" value="DnaB"/>
    <property type="match status" value="1"/>
</dbReference>
<sequence>MIYSQEAEASLIGACLLDPSQVDVASAIVAAEDFYLTHHRAMWSAIQQLAMGDGVDVVSLHELVIDYQGEYGGLQGLVELTRNTPNPQHAKHYAEAVHDKALRRRLQISLDELGERLKVPNSELAEVIDQAQAKLAGVMGQRAGKVKPVGDWLLSWVDELDARFNGQIDPMGVLFNIPELDAKTSGMHPEDLIVLGGESGMGKTVVAAHILDSVCLRQNKPAVMFQLEMRKEQVLNRVMGSHTGIKLDALKNPQRHMDSEGWQQITAGVKVAKEAGLVIDDRPGLTPTQMRAAAKRWKEHYGELGCVIIDHAGIVQPDDKSIPREQQMAEVSKSAKILAKELSCPVILLAQINRENTKRGDKRPVMSDLRESASLEHNADMILFIYREAKHNPDCAYPGVAELIVAKQRDGEVGTVNVVCDLSRSRLLPATAENISAYHREFPPQAAPAAEPERFAV</sequence>
<organism evidence="13 14">
    <name type="scientific">Bisbaumannia pacifica</name>
    <dbReference type="NCBI Taxonomy" id="77098"/>
    <lineage>
        <taxon>Bacteria</taxon>
        <taxon>Pseudomonadati</taxon>
        <taxon>Pseudomonadota</taxon>
        <taxon>Gammaproteobacteria</taxon>
        <taxon>Oceanospirillales</taxon>
        <taxon>Halomonadaceae</taxon>
        <taxon>Bisbaumannia</taxon>
    </lineage>
</organism>
<dbReference type="GO" id="GO:0016787">
    <property type="term" value="F:hydrolase activity"/>
    <property type="evidence" value="ECO:0007669"/>
    <property type="project" value="UniProtKB-KW"/>
</dbReference>
<proteinExistence type="inferred from homology"/>
<evidence type="ECO:0000256" key="11">
    <source>
        <dbReference type="ARBA" id="ARBA00048954"/>
    </source>
</evidence>
<dbReference type="Pfam" id="PF03796">
    <property type="entry name" value="DnaB_C"/>
    <property type="match status" value="1"/>
</dbReference>
<evidence type="ECO:0000259" key="12">
    <source>
        <dbReference type="PROSITE" id="PS51199"/>
    </source>
</evidence>
<dbReference type="InterPro" id="IPR007693">
    <property type="entry name" value="DNA_helicase_DnaB-like_N"/>
</dbReference>
<dbReference type="PANTHER" id="PTHR30153:SF2">
    <property type="entry name" value="REPLICATIVE DNA HELICASE"/>
    <property type="match status" value="1"/>
</dbReference>
<dbReference type="PANTHER" id="PTHR30153">
    <property type="entry name" value="REPLICATIVE DNA HELICASE DNAB"/>
    <property type="match status" value="1"/>
</dbReference>
<dbReference type="GO" id="GO:0005524">
    <property type="term" value="F:ATP binding"/>
    <property type="evidence" value="ECO:0007669"/>
    <property type="project" value="UniProtKB-KW"/>
</dbReference>
<protein>
    <recommendedName>
        <fullName evidence="10">DNA 5'-3' helicase</fullName>
        <ecNumber evidence="10">5.6.2.3</ecNumber>
    </recommendedName>
</protein>
<dbReference type="AlphaFoldDB" id="A0A510XD52"/>
<dbReference type="GO" id="GO:1990077">
    <property type="term" value="C:primosome complex"/>
    <property type="evidence" value="ECO:0007669"/>
    <property type="project" value="UniProtKB-KW"/>
</dbReference>
<keyword evidence="9" id="KW-0413">Isomerase</keyword>
<evidence type="ECO:0000256" key="2">
    <source>
        <dbReference type="ARBA" id="ARBA00022515"/>
    </source>
</evidence>
<name>A0A510XD52_9GAMM</name>
<dbReference type="SUPFAM" id="SSF52540">
    <property type="entry name" value="P-loop containing nucleoside triphosphate hydrolases"/>
    <property type="match status" value="1"/>
</dbReference>
<keyword evidence="8" id="KW-0238">DNA-binding</keyword>
<evidence type="ECO:0000313" key="13">
    <source>
        <dbReference type="EMBL" id="GEK48455.1"/>
    </source>
</evidence>
<feature type="domain" description="SF4 helicase" evidence="12">
    <location>
        <begin position="166"/>
        <end position="434"/>
    </location>
</feature>
<dbReference type="GO" id="GO:0003677">
    <property type="term" value="F:DNA binding"/>
    <property type="evidence" value="ECO:0007669"/>
    <property type="project" value="UniProtKB-KW"/>
</dbReference>
<dbReference type="InterPro" id="IPR027417">
    <property type="entry name" value="P-loop_NTPase"/>
</dbReference>
<evidence type="ECO:0000256" key="5">
    <source>
        <dbReference type="ARBA" id="ARBA00022801"/>
    </source>
</evidence>
<evidence type="ECO:0000313" key="14">
    <source>
        <dbReference type="Proteomes" id="UP000321275"/>
    </source>
</evidence>
<dbReference type="GO" id="GO:0005829">
    <property type="term" value="C:cytosol"/>
    <property type="evidence" value="ECO:0007669"/>
    <property type="project" value="TreeGrafter"/>
</dbReference>
<keyword evidence="5" id="KW-0378">Hydrolase</keyword>
<dbReference type="GO" id="GO:0043139">
    <property type="term" value="F:5'-3' DNA helicase activity"/>
    <property type="evidence" value="ECO:0007669"/>
    <property type="project" value="UniProtKB-EC"/>
</dbReference>
<dbReference type="EMBL" id="BJUK01000036">
    <property type="protein sequence ID" value="GEK48455.1"/>
    <property type="molecule type" value="Genomic_DNA"/>
</dbReference>
<keyword evidence="6 13" id="KW-0347">Helicase</keyword>
<evidence type="ECO:0000256" key="9">
    <source>
        <dbReference type="ARBA" id="ARBA00023235"/>
    </source>
</evidence>
<keyword evidence="7" id="KW-0067">ATP-binding</keyword>
<gene>
    <name evidence="13" type="primary">dnaB</name>
    <name evidence="13" type="ORF">HPA02_27380</name>
</gene>
<comment type="similarity">
    <text evidence="1">Belongs to the helicase family. DnaB subfamily.</text>
</comment>
<evidence type="ECO:0000256" key="8">
    <source>
        <dbReference type="ARBA" id="ARBA00023125"/>
    </source>
</evidence>
<keyword evidence="14" id="KW-1185">Reference proteome</keyword>
<dbReference type="RefSeq" id="WP_146803785.1">
    <property type="nucleotide sequence ID" value="NZ_BJUK01000036.1"/>
</dbReference>
<accession>A0A510XD52</accession>
<dbReference type="GO" id="GO:0006269">
    <property type="term" value="P:DNA replication, synthesis of primer"/>
    <property type="evidence" value="ECO:0007669"/>
    <property type="project" value="UniProtKB-KW"/>
</dbReference>
<comment type="catalytic activity">
    <reaction evidence="11">
        <text>ATP + H2O = ADP + phosphate + H(+)</text>
        <dbReference type="Rhea" id="RHEA:13065"/>
        <dbReference type="ChEBI" id="CHEBI:15377"/>
        <dbReference type="ChEBI" id="CHEBI:15378"/>
        <dbReference type="ChEBI" id="CHEBI:30616"/>
        <dbReference type="ChEBI" id="CHEBI:43474"/>
        <dbReference type="ChEBI" id="CHEBI:456216"/>
        <dbReference type="EC" id="5.6.2.3"/>
    </reaction>
</comment>
<dbReference type="InterPro" id="IPR036185">
    <property type="entry name" value="DNA_heli_DnaB-like_N_sf"/>
</dbReference>
<evidence type="ECO:0000256" key="7">
    <source>
        <dbReference type="ARBA" id="ARBA00022840"/>
    </source>
</evidence>
<keyword evidence="2" id="KW-0639">Primosome</keyword>
<evidence type="ECO:0000256" key="10">
    <source>
        <dbReference type="ARBA" id="ARBA00044969"/>
    </source>
</evidence>
<evidence type="ECO:0000256" key="4">
    <source>
        <dbReference type="ARBA" id="ARBA00022741"/>
    </source>
</evidence>
<dbReference type="InterPro" id="IPR007694">
    <property type="entry name" value="DNA_helicase_DnaB-like_C"/>
</dbReference>
<evidence type="ECO:0000256" key="3">
    <source>
        <dbReference type="ARBA" id="ARBA00022705"/>
    </source>
</evidence>
<dbReference type="EC" id="5.6.2.3" evidence="10"/>
<comment type="caution">
    <text evidence="13">The sequence shown here is derived from an EMBL/GenBank/DDBJ whole genome shotgun (WGS) entry which is preliminary data.</text>
</comment>
<reference evidence="13 14" key="1">
    <citation type="submission" date="2019-07" db="EMBL/GenBank/DDBJ databases">
        <title>Whole genome shotgun sequence of Halomonas pacifica NBRC 102220.</title>
        <authorList>
            <person name="Hosoyama A."/>
            <person name="Uohara A."/>
            <person name="Ohji S."/>
            <person name="Ichikawa N."/>
        </authorList>
    </citation>
    <scope>NUCLEOTIDE SEQUENCE [LARGE SCALE GENOMIC DNA]</scope>
    <source>
        <strain evidence="13 14">NBRC 102220</strain>
    </source>
</reference>
<dbReference type="PROSITE" id="PS51199">
    <property type="entry name" value="SF4_HELICASE"/>
    <property type="match status" value="1"/>
</dbReference>
<dbReference type="Proteomes" id="UP000321275">
    <property type="component" value="Unassembled WGS sequence"/>
</dbReference>
<keyword evidence="4" id="KW-0547">Nucleotide-binding</keyword>
<keyword evidence="3" id="KW-0235">DNA replication</keyword>
<dbReference type="InterPro" id="IPR016136">
    <property type="entry name" value="DNA_helicase_N/primase_C"/>
</dbReference>
<dbReference type="SUPFAM" id="SSF48024">
    <property type="entry name" value="N-terminal domain of DnaB helicase"/>
    <property type="match status" value="1"/>
</dbReference>
<dbReference type="CDD" id="cd00984">
    <property type="entry name" value="DnaB_C"/>
    <property type="match status" value="1"/>
</dbReference>
<dbReference type="OrthoDB" id="9773982at2"/>
<dbReference type="Gene3D" id="1.10.860.10">
    <property type="entry name" value="DNAb Helicase, Chain A"/>
    <property type="match status" value="1"/>
</dbReference>
<evidence type="ECO:0000256" key="1">
    <source>
        <dbReference type="ARBA" id="ARBA00008428"/>
    </source>
</evidence>
<evidence type="ECO:0000256" key="6">
    <source>
        <dbReference type="ARBA" id="ARBA00022806"/>
    </source>
</evidence>
<dbReference type="Gene3D" id="3.40.50.300">
    <property type="entry name" value="P-loop containing nucleotide triphosphate hydrolases"/>
    <property type="match status" value="1"/>
</dbReference>